<keyword evidence="8 9" id="KW-0670">Pyruvate</keyword>
<comment type="pathway">
    <text evidence="9">Cofactor biosynthesis; (R)-pantothenate biosynthesis; beta-alanine from L-aspartate: step 1/1.</text>
</comment>
<evidence type="ECO:0000256" key="9">
    <source>
        <dbReference type="HAMAP-Rule" id="MF_00446"/>
    </source>
</evidence>
<evidence type="ECO:0000256" key="4">
    <source>
        <dbReference type="ARBA" id="ARBA00022813"/>
    </source>
</evidence>
<protein>
    <recommendedName>
        <fullName evidence="9">Aspartate 1-decarboxylase</fullName>
        <ecNumber evidence="9">4.1.1.11</ecNumber>
    </recommendedName>
    <alternativeName>
        <fullName evidence="9">Aspartate alpha-decarboxylase</fullName>
    </alternativeName>
    <component>
        <recommendedName>
            <fullName evidence="9">Aspartate 1-decarboxylase beta chain</fullName>
        </recommendedName>
    </component>
    <component>
        <recommendedName>
            <fullName evidence="9">Aspartate 1-decarboxylase alpha chain</fullName>
        </recommendedName>
    </component>
</protein>
<dbReference type="Proteomes" id="UP000488506">
    <property type="component" value="Unassembled WGS sequence"/>
</dbReference>
<comment type="PTM">
    <text evidence="9">Is synthesized initially as an inactive proenzyme, which is activated by self-cleavage at a specific serine bond to produce a beta-subunit with a hydroxyl group at its C-terminus and an alpha-subunit with a pyruvoyl group at its N-terminus.</text>
</comment>
<feature type="active site" description="Schiff-base intermediate with substrate; via pyruvic acid" evidence="9">
    <location>
        <position position="14"/>
    </location>
</feature>
<comment type="function">
    <text evidence="9">Catalyzes the pyruvoyl-dependent decarboxylation of aspartate to produce beta-alanine.</text>
</comment>
<keyword evidence="7 9" id="KW-0704">Schiff base</keyword>
<feature type="chain" id="PRO_5033178493" description="Aspartate 1-decarboxylase alpha chain" evidence="9">
    <location>
        <begin position="14"/>
        <end position="103"/>
    </location>
</feature>
<evidence type="ECO:0000256" key="3">
    <source>
        <dbReference type="ARBA" id="ARBA00022793"/>
    </source>
</evidence>
<dbReference type="EMBL" id="WPAF01000038">
    <property type="protein sequence ID" value="KAF0132953.1"/>
    <property type="molecule type" value="Genomic_DNA"/>
</dbReference>
<dbReference type="Gene3D" id="2.40.40.20">
    <property type="match status" value="1"/>
</dbReference>
<dbReference type="PANTHER" id="PTHR21012">
    <property type="entry name" value="ASPARTATE 1-DECARBOXYLASE"/>
    <property type="match status" value="1"/>
</dbReference>
<accession>A0A833KZW1</accession>
<dbReference type="InterPro" id="IPR009010">
    <property type="entry name" value="Asp_de-COase-like_dom_sf"/>
</dbReference>
<dbReference type="AlphaFoldDB" id="A0A833KZW1"/>
<sequence>MAQITSTKLHYVGSIAIDTKLMSASGLYPGEKVVVLNFNNGNRFETYVIEGEGGVIELRGPAAKLGKIGEKLIILSYALLTPKEIKTFKPKIVFVDSKNKITK</sequence>
<name>A0A833KZW1_UNCSA</name>
<keyword evidence="6 9" id="KW-0456">Lyase</keyword>
<dbReference type="InterPro" id="IPR003190">
    <property type="entry name" value="Asp_decarbox"/>
</dbReference>
<evidence type="ECO:0000313" key="10">
    <source>
        <dbReference type="EMBL" id="KAF0132953.1"/>
    </source>
</evidence>
<proteinExistence type="inferred from homology"/>
<comment type="similarity">
    <text evidence="9">Belongs to the PanD family.</text>
</comment>
<feature type="modified residue" description="Pyruvic acid (Ser)" evidence="9">
    <location>
        <position position="14"/>
    </location>
</feature>
<evidence type="ECO:0000256" key="7">
    <source>
        <dbReference type="ARBA" id="ARBA00023270"/>
    </source>
</evidence>
<organism evidence="10 11">
    <name type="scientific">Candidatus Saganbacteria bacterium</name>
    <dbReference type="NCBI Taxonomy" id="2575572"/>
    <lineage>
        <taxon>Bacteria</taxon>
        <taxon>Bacillati</taxon>
        <taxon>Saganbacteria</taxon>
    </lineage>
</organism>
<evidence type="ECO:0000256" key="5">
    <source>
        <dbReference type="ARBA" id="ARBA00023145"/>
    </source>
</evidence>
<comment type="subunit">
    <text evidence="9">Heterooctamer of four alpha and four beta subunits.</text>
</comment>
<dbReference type="GO" id="GO:0005829">
    <property type="term" value="C:cytosol"/>
    <property type="evidence" value="ECO:0007669"/>
    <property type="project" value="TreeGrafter"/>
</dbReference>
<feature type="binding site" evidence="9">
    <location>
        <position position="46"/>
    </location>
    <ligand>
        <name>substrate</name>
    </ligand>
</feature>
<comment type="catalytic activity">
    <reaction evidence="9">
        <text>L-aspartate + H(+) = beta-alanine + CO2</text>
        <dbReference type="Rhea" id="RHEA:19497"/>
        <dbReference type="ChEBI" id="CHEBI:15378"/>
        <dbReference type="ChEBI" id="CHEBI:16526"/>
        <dbReference type="ChEBI" id="CHEBI:29991"/>
        <dbReference type="ChEBI" id="CHEBI:57966"/>
        <dbReference type="EC" id="4.1.1.11"/>
    </reaction>
</comment>
<evidence type="ECO:0000313" key="11">
    <source>
        <dbReference type="Proteomes" id="UP000488506"/>
    </source>
</evidence>
<dbReference type="EC" id="4.1.1.11" evidence="9"/>
<reference evidence="10 11" key="1">
    <citation type="submission" date="2019-12" db="EMBL/GenBank/DDBJ databases">
        <authorList>
            <person name="Wolfe R."/>
            <person name="Danczak R."/>
            <person name="Wilkins M."/>
        </authorList>
    </citation>
    <scope>NUCLEOTIDE SEQUENCE [LARGE SCALE GENOMIC DNA]</scope>
    <source>
        <strain evidence="10">X2_MaxBin.013</strain>
    </source>
</reference>
<keyword evidence="2 9" id="KW-0566">Pantothenate biosynthesis</keyword>
<dbReference type="SUPFAM" id="SSF50692">
    <property type="entry name" value="ADC-like"/>
    <property type="match status" value="1"/>
</dbReference>
<keyword evidence="3 9" id="KW-0210">Decarboxylase</keyword>
<dbReference type="Pfam" id="PF02261">
    <property type="entry name" value="Asp_decarbox"/>
    <property type="match status" value="1"/>
</dbReference>
<gene>
    <name evidence="9" type="primary">panD</name>
    <name evidence="10" type="ORF">FD145_1488</name>
</gene>
<dbReference type="GO" id="GO:0015940">
    <property type="term" value="P:pantothenate biosynthetic process"/>
    <property type="evidence" value="ECO:0007669"/>
    <property type="project" value="UniProtKB-UniRule"/>
</dbReference>
<keyword evidence="1 9" id="KW-0963">Cytoplasm</keyword>
<evidence type="ECO:0000256" key="8">
    <source>
        <dbReference type="ARBA" id="ARBA00023317"/>
    </source>
</evidence>
<feature type="binding site" evidence="9">
    <location>
        <begin position="60"/>
        <end position="62"/>
    </location>
    <ligand>
        <name>substrate</name>
    </ligand>
</feature>
<dbReference type="UniPathway" id="UPA00028">
    <property type="reaction ID" value="UER00002"/>
</dbReference>
<comment type="cofactor">
    <cofactor evidence="9">
        <name>pyruvate</name>
        <dbReference type="ChEBI" id="CHEBI:15361"/>
    </cofactor>
    <text evidence="9">Binds 1 pyruvoyl group covalently per subunit.</text>
</comment>
<comment type="subcellular location">
    <subcellularLocation>
        <location evidence="9">Cytoplasm</location>
    </subcellularLocation>
</comment>
<feature type="active site" description="Proton donor" evidence="9">
    <location>
        <position position="47"/>
    </location>
</feature>
<dbReference type="GO" id="GO:0006523">
    <property type="term" value="P:alanine biosynthetic process"/>
    <property type="evidence" value="ECO:0007669"/>
    <property type="project" value="InterPro"/>
</dbReference>
<keyword evidence="5 9" id="KW-0865">Zymogen</keyword>
<evidence type="ECO:0000256" key="6">
    <source>
        <dbReference type="ARBA" id="ARBA00023239"/>
    </source>
</evidence>
<dbReference type="PANTHER" id="PTHR21012:SF0">
    <property type="entry name" value="ASPARTATE 1-DECARBOXYLASE"/>
    <property type="match status" value="1"/>
</dbReference>
<comment type="caution">
    <text evidence="10">The sequence shown here is derived from an EMBL/GenBank/DDBJ whole genome shotgun (WGS) entry which is preliminary data.</text>
</comment>
<evidence type="ECO:0000256" key="2">
    <source>
        <dbReference type="ARBA" id="ARBA00022655"/>
    </source>
</evidence>
<dbReference type="NCBIfam" id="TIGR00223">
    <property type="entry name" value="panD"/>
    <property type="match status" value="1"/>
</dbReference>
<evidence type="ECO:0000256" key="1">
    <source>
        <dbReference type="ARBA" id="ARBA00022490"/>
    </source>
</evidence>
<dbReference type="HAMAP" id="MF_00446">
    <property type="entry name" value="PanD"/>
    <property type="match status" value="1"/>
</dbReference>
<dbReference type="GO" id="GO:0004068">
    <property type="term" value="F:aspartate 1-decarboxylase activity"/>
    <property type="evidence" value="ECO:0007669"/>
    <property type="project" value="UniProtKB-UniRule"/>
</dbReference>
<keyword evidence="4 9" id="KW-0068">Autocatalytic cleavage</keyword>
<feature type="chain" id="PRO_5033178494" description="Aspartate 1-decarboxylase beta chain" evidence="9">
    <location>
        <begin position="1"/>
        <end position="13"/>
    </location>
</feature>